<feature type="transmembrane region" description="Helical" evidence="1">
    <location>
        <begin position="218"/>
        <end position="251"/>
    </location>
</feature>
<feature type="transmembrane region" description="Helical" evidence="1">
    <location>
        <begin position="21"/>
        <end position="46"/>
    </location>
</feature>
<keyword evidence="1" id="KW-0472">Membrane</keyword>
<dbReference type="AlphaFoldDB" id="A0A2T8HST3"/>
<evidence type="ECO:0000313" key="3">
    <source>
        <dbReference type="Proteomes" id="UP000245911"/>
    </source>
</evidence>
<organism evidence="2 3">
    <name type="scientific">Pararhodobacter oceanensis</name>
    <dbReference type="NCBI Taxonomy" id="2172121"/>
    <lineage>
        <taxon>Bacteria</taxon>
        <taxon>Pseudomonadati</taxon>
        <taxon>Pseudomonadota</taxon>
        <taxon>Alphaproteobacteria</taxon>
        <taxon>Rhodobacterales</taxon>
        <taxon>Paracoccaceae</taxon>
        <taxon>Pararhodobacter</taxon>
    </lineage>
</organism>
<comment type="caution">
    <text evidence="2">The sequence shown here is derived from an EMBL/GenBank/DDBJ whole genome shotgun (WGS) entry which is preliminary data.</text>
</comment>
<keyword evidence="1" id="KW-0812">Transmembrane</keyword>
<keyword evidence="1" id="KW-1133">Transmembrane helix</keyword>
<sequence length="261" mass="27703">MVQGIQIFTHAVGMVTRNFNAVLRIAGILLLVQLVLVFSLGEAYFARGMASGEVVGEMMDGAQSSGLLLTASLVQFIFALWIAVAWHRYILLQQEPAGYIPAWNGAEIIGYFKAGLILVLILIAVMIPVMMIGGMLLLPLATNGQASLLAGLLGALLLYVPAAYIAYRLSPILPAAAIGEAMTLKDAWYQTSPSGAAFVVLTVISVLAGWLVNMPASLIAPVALPIALVWAAVAQWLAIVVGASILTTIYGHYVQKRDLNA</sequence>
<reference evidence="2 3" key="1">
    <citation type="submission" date="2018-04" db="EMBL/GenBank/DDBJ databases">
        <title>Pararhodobacter oceanense sp. nov., isolated from marine intertidal sediment.</title>
        <authorList>
            <person name="Wang X.-L."/>
            <person name="Du Z.-J."/>
        </authorList>
    </citation>
    <scope>NUCLEOTIDE SEQUENCE [LARGE SCALE GENOMIC DNA]</scope>
    <source>
        <strain evidence="2 3">AM505</strain>
    </source>
</reference>
<feature type="transmembrane region" description="Helical" evidence="1">
    <location>
        <begin position="116"/>
        <end position="140"/>
    </location>
</feature>
<dbReference type="Proteomes" id="UP000245911">
    <property type="component" value="Unassembled WGS sequence"/>
</dbReference>
<keyword evidence="3" id="KW-1185">Reference proteome</keyword>
<evidence type="ECO:0000313" key="2">
    <source>
        <dbReference type="EMBL" id="PVH28362.1"/>
    </source>
</evidence>
<evidence type="ECO:0000256" key="1">
    <source>
        <dbReference type="SAM" id="Phobius"/>
    </source>
</evidence>
<accession>A0A2T8HST3</accession>
<gene>
    <name evidence="2" type="ORF">DDE20_12335</name>
</gene>
<proteinExistence type="predicted"/>
<feature type="transmembrane region" description="Helical" evidence="1">
    <location>
        <begin position="146"/>
        <end position="167"/>
    </location>
</feature>
<feature type="transmembrane region" description="Helical" evidence="1">
    <location>
        <begin position="66"/>
        <end position="86"/>
    </location>
</feature>
<name>A0A2T8HST3_9RHOB</name>
<dbReference type="OrthoDB" id="7704812at2"/>
<protein>
    <submittedName>
        <fullName evidence="2">Uncharacterized protein</fullName>
    </submittedName>
</protein>
<dbReference type="EMBL" id="QDKM01000005">
    <property type="protein sequence ID" value="PVH28362.1"/>
    <property type="molecule type" value="Genomic_DNA"/>
</dbReference>
<feature type="transmembrane region" description="Helical" evidence="1">
    <location>
        <begin position="188"/>
        <end position="212"/>
    </location>
</feature>